<evidence type="ECO:0000313" key="2">
    <source>
        <dbReference type="EMBL" id="KAA1093285.1"/>
    </source>
</evidence>
<organism evidence="2 3">
    <name type="scientific">Puccinia graminis f. sp. tritici</name>
    <dbReference type="NCBI Taxonomy" id="56615"/>
    <lineage>
        <taxon>Eukaryota</taxon>
        <taxon>Fungi</taxon>
        <taxon>Dikarya</taxon>
        <taxon>Basidiomycota</taxon>
        <taxon>Pucciniomycotina</taxon>
        <taxon>Pucciniomycetes</taxon>
        <taxon>Pucciniales</taxon>
        <taxon>Pucciniaceae</taxon>
        <taxon>Puccinia</taxon>
    </lineage>
</organism>
<evidence type="ECO:0000313" key="3">
    <source>
        <dbReference type="Proteomes" id="UP000325313"/>
    </source>
</evidence>
<accession>A0A5B0NVY4</accession>
<feature type="region of interest" description="Disordered" evidence="1">
    <location>
        <begin position="19"/>
        <end position="45"/>
    </location>
</feature>
<proteinExistence type="predicted"/>
<evidence type="ECO:0000256" key="1">
    <source>
        <dbReference type="SAM" id="MobiDB-lite"/>
    </source>
</evidence>
<dbReference type="Proteomes" id="UP000325313">
    <property type="component" value="Unassembled WGS sequence"/>
</dbReference>
<gene>
    <name evidence="2" type="ORF">PGTUg99_010459</name>
</gene>
<dbReference type="AlphaFoldDB" id="A0A5B0NVY4"/>
<name>A0A5B0NVY4_PUCGR</name>
<dbReference type="EMBL" id="VDEP01000375">
    <property type="protein sequence ID" value="KAA1093285.1"/>
    <property type="molecule type" value="Genomic_DNA"/>
</dbReference>
<reference evidence="2 3" key="1">
    <citation type="submission" date="2019-05" db="EMBL/GenBank/DDBJ databases">
        <title>Emergence of the Ug99 lineage of the wheat stem rust pathogen through somatic hybridization.</title>
        <authorList>
            <person name="Li F."/>
            <person name="Upadhyaya N.M."/>
            <person name="Sperschneider J."/>
            <person name="Matny O."/>
            <person name="Nguyen-Phuc H."/>
            <person name="Mago R."/>
            <person name="Raley C."/>
            <person name="Miller M.E."/>
            <person name="Silverstein K.A.T."/>
            <person name="Henningsen E."/>
            <person name="Hirsch C.D."/>
            <person name="Visser B."/>
            <person name="Pretorius Z.A."/>
            <person name="Steffenson B.J."/>
            <person name="Schwessinger B."/>
            <person name="Dodds P.N."/>
            <person name="Figueroa M."/>
        </authorList>
    </citation>
    <scope>NUCLEOTIDE SEQUENCE [LARGE SCALE GENOMIC DNA]</scope>
    <source>
        <strain evidence="2 3">Ug99</strain>
    </source>
</reference>
<sequence>MNPAIGYCVPCKKCSIGGPSGVSPSCRGSGSKADSDSLRPSNSQLNTNLNYPRTALILDAIDSAIQLYKLNWLTRSNRSMVIKHFTSTGLTLTSRSTALTLTSRSTPILSGWYPKESGYRTTISSVAF</sequence>
<comment type="caution">
    <text evidence="2">The sequence shown here is derived from an EMBL/GenBank/DDBJ whole genome shotgun (WGS) entry which is preliminary data.</text>
</comment>
<protein>
    <submittedName>
        <fullName evidence="2">Uncharacterized protein</fullName>
    </submittedName>
</protein>